<keyword evidence="3" id="KW-1185">Reference proteome</keyword>
<feature type="region of interest" description="Disordered" evidence="1">
    <location>
        <begin position="153"/>
        <end position="181"/>
    </location>
</feature>
<comment type="caution">
    <text evidence="2">The sequence shown here is derived from an EMBL/GenBank/DDBJ whole genome shotgun (WGS) entry which is preliminary data.</text>
</comment>
<reference evidence="2" key="1">
    <citation type="submission" date="2023-03" db="EMBL/GenBank/DDBJ databases">
        <title>Massive genome expansion in bonnet fungi (Mycena s.s.) driven by repeated elements and novel gene families across ecological guilds.</title>
        <authorList>
            <consortium name="Lawrence Berkeley National Laboratory"/>
            <person name="Harder C.B."/>
            <person name="Miyauchi S."/>
            <person name="Viragh M."/>
            <person name="Kuo A."/>
            <person name="Thoen E."/>
            <person name="Andreopoulos B."/>
            <person name="Lu D."/>
            <person name="Skrede I."/>
            <person name="Drula E."/>
            <person name="Henrissat B."/>
            <person name="Morin E."/>
            <person name="Kohler A."/>
            <person name="Barry K."/>
            <person name="LaButti K."/>
            <person name="Morin E."/>
            <person name="Salamov A."/>
            <person name="Lipzen A."/>
            <person name="Mereny Z."/>
            <person name="Hegedus B."/>
            <person name="Baldrian P."/>
            <person name="Stursova M."/>
            <person name="Weitz H."/>
            <person name="Taylor A."/>
            <person name="Grigoriev I.V."/>
            <person name="Nagy L.G."/>
            <person name="Martin F."/>
            <person name="Kauserud H."/>
        </authorList>
    </citation>
    <scope>NUCLEOTIDE SEQUENCE</scope>
    <source>
        <strain evidence="2">CBHHK067</strain>
    </source>
</reference>
<evidence type="ECO:0000313" key="2">
    <source>
        <dbReference type="EMBL" id="KAJ7667429.1"/>
    </source>
</evidence>
<proteinExistence type="predicted"/>
<dbReference type="Proteomes" id="UP001221757">
    <property type="component" value="Unassembled WGS sequence"/>
</dbReference>
<accession>A0AAD7G931</accession>
<feature type="region of interest" description="Disordered" evidence="1">
    <location>
        <begin position="1"/>
        <end position="27"/>
    </location>
</feature>
<feature type="region of interest" description="Disordered" evidence="1">
    <location>
        <begin position="454"/>
        <end position="501"/>
    </location>
</feature>
<dbReference type="AlphaFoldDB" id="A0AAD7G931"/>
<name>A0AAD7G931_MYCRO</name>
<feature type="region of interest" description="Disordered" evidence="1">
    <location>
        <begin position="375"/>
        <end position="394"/>
    </location>
</feature>
<sequence length="672" mass="71566">MSTVLSQHPPVTASASQPALRPSQPAVRAQSCAHHPAANLEFIGSSFSDPPIPVDTPVHALEMAHLPHTDADPLDHIVVAYGRFTRYRAVARLRCTATAAACASMLLPPRRLNPAAQTGCGAGYSRPVAAVSCRRPAPPARSTVYELEATIPRRAQSRSPPRWQLDQPWRSRPGGPMHAGPVVGTSGPSPVSALDPRPGPILLPAQTRYLSAFPSNEAPETRCAGESNVGHYRRNPRAPYPPQLEVHHPRRDSTYTFLLSGHRDWPLHGPFPAAAVPPKCYNSLGASSALAPQSPLRPRELLRHPTHAQGGVPRTYATLTRAETHTSAPPLSPNATESHPSSSPLPRPRGPAEGPLRIAVQVRLHYVTVEVPIDAPHRPASSPQRIRVRPRGAQARCERGDSAWCAGGHGGKGADARCAVEGADAASCATATPGSSPALKITKARLANAVSGSAATAPAYQGPGASPSRPYLDSRGRRRRRDPFEDSSDAGPNVLSRENKTIGHPLRWPDVEEYAEEHGHPAVLDLRLGAVYAGAQEQLSTRSLINSDYNLKLAPTSRPAENDADLAPAAVPISPPITDALIYAPARCFAILFLSGTIFKFGADGVSSGLEERATADPWLLIRGGQEDCSSSAALTSVYSYHRCFNQRRQHDGVVFQAGLQGALPSARPAAL</sequence>
<evidence type="ECO:0000313" key="3">
    <source>
        <dbReference type="Proteomes" id="UP001221757"/>
    </source>
</evidence>
<feature type="compositionally biased region" description="Polar residues" evidence="1">
    <location>
        <begin position="325"/>
        <end position="337"/>
    </location>
</feature>
<gene>
    <name evidence="2" type="ORF">B0H17DRAFT_1336084</name>
</gene>
<feature type="region of interest" description="Disordered" evidence="1">
    <location>
        <begin position="217"/>
        <end position="247"/>
    </location>
</feature>
<evidence type="ECO:0000256" key="1">
    <source>
        <dbReference type="SAM" id="MobiDB-lite"/>
    </source>
</evidence>
<feature type="region of interest" description="Disordered" evidence="1">
    <location>
        <begin position="323"/>
        <end position="353"/>
    </location>
</feature>
<protein>
    <submittedName>
        <fullName evidence="2">Uncharacterized protein</fullName>
    </submittedName>
</protein>
<organism evidence="2 3">
    <name type="scientific">Mycena rosella</name>
    <name type="common">Pink bonnet</name>
    <name type="synonym">Agaricus rosellus</name>
    <dbReference type="NCBI Taxonomy" id="1033263"/>
    <lineage>
        <taxon>Eukaryota</taxon>
        <taxon>Fungi</taxon>
        <taxon>Dikarya</taxon>
        <taxon>Basidiomycota</taxon>
        <taxon>Agaricomycotina</taxon>
        <taxon>Agaricomycetes</taxon>
        <taxon>Agaricomycetidae</taxon>
        <taxon>Agaricales</taxon>
        <taxon>Marasmiineae</taxon>
        <taxon>Mycenaceae</taxon>
        <taxon>Mycena</taxon>
    </lineage>
</organism>
<dbReference type="EMBL" id="JARKIE010000200">
    <property type="protein sequence ID" value="KAJ7667429.1"/>
    <property type="molecule type" value="Genomic_DNA"/>
</dbReference>